<dbReference type="GeneTree" id="ENSGT00940000160436"/>
<sequence length="586" mass="67934">MSSKKFHYSFSYLEDYLQWGFYYIESDTHQQPVCVICNEVLLNQCMKPSLLQRHFTTKRKDHNRKPLSFFVRSKDEFLKQQTVFRKTTSVPDKCLQASYALSLLVAKQNKPHIVVEKLVLPSAIEIISIMFDDKMASVLKSIPYISEDLIQQVVEKIIAAKEFSMQLDESTDISGEAQLVVFVRVPDSEDIIEHIFLCRPLPERTTGEEIFKHINDFFREHDILWFWCVAIFSDGAAAMTGRTAGFIARARQQNNSIISSHCILHRHALASKRMSEILHETLNDAVKIINYIKSRPLNARLFCQLCQEIGSDHKMLLFHTEVRWVSRGKVLMRIFELRDEVYLFLKDSSSLAEKFKDVSWVCCLGYLADMFKKLNELNVSLQGYGHNIFTMEEKVSAFHKKLYFWMNRVANGNLEMFPILSEFLAMSTAIDTREIQKVITNHLKKLHSEFVSYFPFLMSGSDIGKRWITSPFNMENIMSADLSIQQQEILIDMTDNQHFQEMFKEKSVTEFRSQVRKEHDELGAKAITALLPFGSMYLCEKAFSSMTSIKTKPRNCLYLEYDLVVSVSTLSPRIQDLMAKKAHVSH</sequence>
<organism evidence="1 2">
    <name type="scientific">Erpetoichthys calabaricus</name>
    <name type="common">Rope fish</name>
    <name type="synonym">Calamoichthys calabaricus</name>
    <dbReference type="NCBI Taxonomy" id="27687"/>
    <lineage>
        <taxon>Eukaryota</taxon>
        <taxon>Metazoa</taxon>
        <taxon>Chordata</taxon>
        <taxon>Craniata</taxon>
        <taxon>Vertebrata</taxon>
        <taxon>Euteleostomi</taxon>
        <taxon>Actinopterygii</taxon>
        <taxon>Polypteriformes</taxon>
        <taxon>Polypteridae</taxon>
        <taxon>Erpetoichthys</taxon>
    </lineage>
</organism>
<dbReference type="AlphaFoldDB" id="A0A8C4RYG0"/>
<accession>A0A8C4RYG0</accession>
<dbReference type="PANTHER" id="PTHR45913:SF19">
    <property type="entry name" value="LOW QUALITY PROTEIN: ZINC FINGER BED DOMAIN-CONTAINING PROTEIN 5-LIKE"/>
    <property type="match status" value="1"/>
</dbReference>
<dbReference type="Ensembl" id="ENSECRT00000008796.1">
    <property type="protein sequence ID" value="ENSECRP00000008651.1"/>
    <property type="gene ID" value="ENSECRG00000005802.1"/>
</dbReference>
<dbReference type="PANTHER" id="PTHR45913">
    <property type="entry name" value="EPM2A-INTERACTING PROTEIN 1"/>
    <property type="match status" value="1"/>
</dbReference>
<evidence type="ECO:0008006" key="3">
    <source>
        <dbReference type="Google" id="ProtNLM"/>
    </source>
</evidence>
<proteinExistence type="predicted"/>
<reference evidence="1" key="2">
    <citation type="submission" date="2025-08" db="UniProtKB">
        <authorList>
            <consortium name="Ensembl"/>
        </authorList>
    </citation>
    <scope>IDENTIFICATION</scope>
</reference>
<evidence type="ECO:0000313" key="2">
    <source>
        <dbReference type="Proteomes" id="UP000694620"/>
    </source>
</evidence>
<keyword evidence="2" id="KW-1185">Reference proteome</keyword>
<reference evidence="1" key="1">
    <citation type="submission" date="2021-06" db="EMBL/GenBank/DDBJ databases">
        <authorList>
            <consortium name="Wellcome Sanger Institute Data Sharing"/>
        </authorList>
    </citation>
    <scope>NUCLEOTIDE SEQUENCE [LARGE SCALE GENOMIC DNA]</scope>
</reference>
<name>A0A8C4RYG0_ERPCA</name>
<dbReference type="InterPro" id="IPR012337">
    <property type="entry name" value="RNaseH-like_sf"/>
</dbReference>
<dbReference type="SUPFAM" id="SSF53098">
    <property type="entry name" value="Ribonuclease H-like"/>
    <property type="match status" value="1"/>
</dbReference>
<reference evidence="1" key="3">
    <citation type="submission" date="2025-09" db="UniProtKB">
        <authorList>
            <consortium name="Ensembl"/>
        </authorList>
    </citation>
    <scope>IDENTIFICATION</scope>
</reference>
<evidence type="ECO:0000313" key="1">
    <source>
        <dbReference type="Ensembl" id="ENSECRP00000008651.1"/>
    </source>
</evidence>
<protein>
    <recommendedName>
        <fullName evidence="3">DUF4371 domain-containing protein</fullName>
    </recommendedName>
</protein>
<dbReference type="Proteomes" id="UP000694620">
    <property type="component" value="Chromosome 5"/>
</dbReference>